<sequence>MRVVGDVPSAVRLVVVAEGARQIWFESNSGEVDGVAIEAVCVFGPSSVTRWCDVALALGLVAFWGSCAEEKKLVHSLGSRREDEQCMVRKFGTLNKVYGLGSINN</sequence>
<reference evidence="1 2" key="1">
    <citation type="submission" date="2019-04" db="EMBL/GenBank/DDBJ databases">
        <title>An improved genome assembly and genetic linkage map for asparagus bean, Vigna unguiculata ssp. sesquipedialis.</title>
        <authorList>
            <person name="Xia Q."/>
            <person name="Zhang R."/>
            <person name="Dong Y."/>
        </authorList>
    </citation>
    <scope>NUCLEOTIDE SEQUENCE [LARGE SCALE GENOMIC DNA]</scope>
    <source>
        <tissue evidence="1">Leaf</tissue>
    </source>
</reference>
<protein>
    <submittedName>
        <fullName evidence="1">Uncharacterized protein</fullName>
    </submittedName>
</protein>
<keyword evidence="2" id="KW-1185">Reference proteome</keyword>
<accession>A0A4D6LC98</accession>
<evidence type="ECO:0000313" key="2">
    <source>
        <dbReference type="Proteomes" id="UP000501690"/>
    </source>
</evidence>
<dbReference type="EMBL" id="CP039347">
    <property type="protein sequence ID" value="QCD86192.1"/>
    <property type="molecule type" value="Genomic_DNA"/>
</dbReference>
<dbReference type="Proteomes" id="UP000501690">
    <property type="component" value="Linkage Group LG3"/>
</dbReference>
<evidence type="ECO:0000313" key="1">
    <source>
        <dbReference type="EMBL" id="QCD86192.1"/>
    </source>
</evidence>
<proteinExistence type="predicted"/>
<dbReference type="AlphaFoldDB" id="A0A4D6LC98"/>
<name>A0A4D6LC98_VIGUN</name>
<gene>
    <name evidence="1" type="ORF">DEO72_LG3g713</name>
</gene>
<organism evidence="1 2">
    <name type="scientific">Vigna unguiculata</name>
    <name type="common">Cowpea</name>
    <dbReference type="NCBI Taxonomy" id="3917"/>
    <lineage>
        <taxon>Eukaryota</taxon>
        <taxon>Viridiplantae</taxon>
        <taxon>Streptophyta</taxon>
        <taxon>Embryophyta</taxon>
        <taxon>Tracheophyta</taxon>
        <taxon>Spermatophyta</taxon>
        <taxon>Magnoliopsida</taxon>
        <taxon>eudicotyledons</taxon>
        <taxon>Gunneridae</taxon>
        <taxon>Pentapetalae</taxon>
        <taxon>rosids</taxon>
        <taxon>fabids</taxon>
        <taxon>Fabales</taxon>
        <taxon>Fabaceae</taxon>
        <taxon>Papilionoideae</taxon>
        <taxon>50 kb inversion clade</taxon>
        <taxon>NPAAA clade</taxon>
        <taxon>indigoferoid/millettioid clade</taxon>
        <taxon>Phaseoleae</taxon>
        <taxon>Vigna</taxon>
    </lineage>
</organism>